<evidence type="ECO:0000313" key="1">
    <source>
        <dbReference type="EMBL" id="PWR00282.1"/>
    </source>
</evidence>
<comment type="caution">
    <text evidence="1">The sequence shown here is derived from an EMBL/GenBank/DDBJ whole genome shotgun (WGS) entry which is preliminary data.</text>
</comment>
<dbReference type="Pfam" id="PF19795">
    <property type="entry name" value="DUF6279"/>
    <property type="match status" value="1"/>
</dbReference>
<evidence type="ECO:0000313" key="2">
    <source>
        <dbReference type="Proteomes" id="UP000245539"/>
    </source>
</evidence>
<name>A0A317CQA2_9GAMM</name>
<reference evidence="1 2" key="1">
    <citation type="submission" date="2018-05" db="EMBL/GenBank/DDBJ databases">
        <title>Leucothrix arctica sp. nov., isolated from Arctic seawater.</title>
        <authorList>
            <person name="Choi A."/>
            <person name="Baek K."/>
        </authorList>
    </citation>
    <scope>NUCLEOTIDE SEQUENCE [LARGE SCALE GENOMIC DNA]</scope>
    <source>
        <strain evidence="1 2">JCM 18388</strain>
    </source>
</reference>
<keyword evidence="2" id="KW-1185">Reference proteome</keyword>
<accession>A0A317CQA2</accession>
<gene>
    <name evidence="1" type="ORF">DKW60_01635</name>
</gene>
<sequence>MQRKVAPKIFIVSLLIVFLAGCSSIKLGYRLMDNAIRWKVNDYVSLNNVQSAELTRGINNFHRWHQKTQLPLYASFLGRKAIQFEQATLSPADVSKIYDEAFSLAMLSLDQLGPVITNMLLSLDDEQIPVVISNLKKESAKDLRKDFAISQSRRIVKRQNKMIKRISKLTGGLNQTQRDMIAAWANKLPVDKTIRVERQDRFVEVLSKYLNERSDPARFRQNVMAQFKTPERFSSPAYQQSYKKRKQMTLQLMSDLFNALTPTQKTRLIASVKKYQFDFLSLVPKVSKG</sequence>
<dbReference type="EMBL" id="QGKM01000004">
    <property type="protein sequence ID" value="PWR00282.1"/>
    <property type="molecule type" value="Genomic_DNA"/>
</dbReference>
<proteinExistence type="predicted"/>
<dbReference type="PROSITE" id="PS51257">
    <property type="entry name" value="PROKAR_LIPOPROTEIN"/>
    <property type="match status" value="1"/>
</dbReference>
<dbReference type="AlphaFoldDB" id="A0A317CQA2"/>
<dbReference type="InterPro" id="IPR016875">
    <property type="entry name" value="UCP028200"/>
</dbReference>
<dbReference type="Proteomes" id="UP000245539">
    <property type="component" value="Unassembled WGS sequence"/>
</dbReference>
<dbReference type="RefSeq" id="WP_109835926.1">
    <property type="nucleotide sequence ID" value="NZ_QGKM01000004.1"/>
</dbReference>
<evidence type="ECO:0008006" key="3">
    <source>
        <dbReference type="Google" id="ProtNLM"/>
    </source>
</evidence>
<organism evidence="1 2">
    <name type="scientific">Leucothrix pacifica</name>
    <dbReference type="NCBI Taxonomy" id="1247513"/>
    <lineage>
        <taxon>Bacteria</taxon>
        <taxon>Pseudomonadati</taxon>
        <taxon>Pseudomonadota</taxon>
        <taxon>Gammaproteobacteria</taxon>
        <taxon>Thiotrichales</taxon>
        <taxon>Thiotrichaceae</taxon>
        <taxon>Leucothrix</taxon>
    </lineage>
</organism>
<protein>
    <recommendedName>
        <fullName evidence="3">Lipoprotein</fullName>
    </recommendedName>
</protein>
<dbReference type="OrthoDB" id="5767052at2"/>
<dbReference type="PIRSF" id="PIRSF028200">
    <property type="entry name" value="UCP028200"/>
    <property type="match status" value="1"/>
</dbReference>